<dbReference type="Proteomes" id="UP000317982">
    <property type="component" value="Unassembled WGS sequence"/>
</dbReference>
<name>A0A545ALC6_9ACTN</name>
<evidence type="ECO:0000313" key="4">
    <source>
        <dbReference type="EMBL" id="TQS42091.1"/>
    </source>
</evidence>
<proteinExistence type="predicted"/>
<dbReference type="Pfam" id="PF00440">
    <property type="entry name" value="TetR_N"/>
    <property type="match status" value="1"/>
</dbReference>
<keyword evidence="1 2" id="KW-0238">DNA-binding</keyword>
<dbReference type="PROSITE" id="PS50977">
    <property type="entry name" value="HTH_TETR_2"/>
    <property type="match status" value="1"/>
</dbReference>
<dbReference type="InParanoid" id="A0A545ALC6"/>
<keyword evidence="5" id="KW-1185">Reference proteome</keyword>
<evidence type="ECO:0000256" key="1">
    <source>
        <dbReference type="ARBA" id="ARBA00023125"/>
    </source>
</evidence>
<evidence type="ECO:0000313" key="5">
    <source>
        <dbReference type="Proteomes" id="UP000317982"/>
    </source>
</evidence>
<dbReference type="InterPro" id="IPR001647">
    <property type="entry name" value="HTH_TetR"/>
</dbReference>
<dbReference type="InterPro" id="IPR041678">
    <property type="entry name" value="TetR_C_16"/>
</dbReference>
<dbReference type="EMBL" id="VIRS01000020">
    <property type="protein sequence ID" value="TQS42091.1"/>
    <property type="molecule type" value="Genomic_DNA"/>
</dbReference>
<dbReference type="SUPFAM" id="SSF48498">
    <property type="entry name" value="Tetracyclin repressor-like, C-terminal domain"/>
    <property type="match status" value="1"/>
</dbReference>
<comment type="caution">
    <text evidence="4">The sequence shown here is derived from an EMBL/GenBank/DDBJ whole genome shotgun (WGS) entry which is preliminary data.</text>
</comment>
<dbReference type="PANTHER" id="PTHR30055">
    <property type="entry name" value="HTH-TYPE TRANSCRIPTIONAL REGULATOR RUTR"/>
    <property type="match status" value="1"/>
</dbReference>
<dbReference type="GO" id="GO:0003700">
    <property type="term" value="F:DNA-binding transcription factor activity"/>
    <property type="evidence" value="ECO:0007669"/>
    <property type="project" value="TreeGrafter"/>
</dbReference>
<gene>
    <name evidence="4" type="ORF">FL583_26250</name>
</gene>
<dbReference type="InterPro" id="IPR050109">
    <property type="entry name" value="HTH-type_TetR-like_transc_reg"/>
</dbReference>
<organism evidence="4 5">
    <name type="scientific">Cryptosporangium phraense</name>
    <dbReference type="NCBI Taxonomy" id="2593070"/>
    <lineage>
        <taxon>Bacteria</taxon>
        <taxon>Bacillati</taxon>
        <taxon>Actinomycetota</taxon>
        <taxon>Actinomycetes</taxon>
        <taxon>Cryptosporangiales</taxon>
        <taxon>Cryptosporangiaceae</taxon>
        <taxon>Cryptosporangium</taxon>
    </lineage>
</organism>
<feature type="DNA-binding region" description="H-T-H motif" evidence="2">
    <location>
        <begin position="38"/>
        <end position="57"/>
    </location>
</feature>
<dbReference type="GO" id="GO:0000976">
    <property type="term" value="F:transcription cis-regulatory region binding"/>
    <property type="evidence" value="ECO:0007669"/>
    <property type="project" value="TreeGrafter"/>
</dbReference>
<feature type="domain" description="HTH tetR-type" evidence="3">
    <location>
        <begin position="15"/>
        <end position="75"/>
    </location>
</feature>
<dbReference type="PANTHER" id="PTHR30055:SF235">
    <property type="entry name" value="TRANSCRIPTIONAL REGULATORY PROTEIN"/>
    <property type="match status" value="1"/>
</dbReference>
<sequence>MNYARAVAARSADPQATRAAILGAARVQFGRHGFERTTIRAVAAAAEVDPALVMHYFRNKDGLFAAASELDVEIPDLTSVPPERVASVLLPLFAKAWSPEGALLPLLRAAATNRAAADALAGMFTRLVAPALGTVAVDRPDERAALIGAHLVGVAVGRHIIGLPPLVAMDDDTLAEWLGPVFAHYLTSRAPTGAV</sequence>
<evidence type="ECO:0000256" key="2">
    <source>
        <dbReference type="PROSITE-ProRule" id="PRU00335"/>
    </source>
</evidence>
<protein>
    <submittedName>
        <fullName evidence="4">Helix-turn-helix transcriptional regulator</fullName>
    </submittedName>
</protein>
<accession>A0A545ALC6</accession>
<dbReference type="InterPro" id="IPR009057">
    <property type="entry name" value="Homeodomain-like_sf"/>
</dbReference>
<reference evidence="4 5" key="1">
    <citation type="submission" date="2019-07" db="EMBL/GenBank/DDBJ databases">
        <title>Cryptosporangium phraense sp. nov., isolated from plant litter.</title>
        <authorList>
            <person name="Suriyachadkun C."/>
        </authorList>
    </citation>
    <scope>NUCLEOTIDE SEQUENCE [LARGE SCALE GENOMIC DNA]</scope>
    <source>
        <strain evidence="4 5">A-T 5661</strain>
    </source>
</reference>
<dbReference type="InterPro" id="IPR036271">
    <property type="entry name" value="Tet_transcr_reg_TetR-rel_C_sf"/>
</dbReference>
<dbReference type="Gene3D" id="1.10.357.10">
    <property type="entry name" value="Tetracycline Repressor, domain 2"/>
    <property type="match status" value="1"/>
</dbReference>
<dbReference type="Gene3D" id="1.10.10.60">
    <property type="entry name" value="Homeodomain-like"/>
    <property type="match status" value="1"/>
</dbReference>
<dbReference type="SUPFAM" id="SSF46689">
    <property type="entry name" value="Homeodomain-like"/>
    <property type="match status" value="1"/>
</dbReference>
<dbReference type="OrthoDB" id="3210235at2"/>
<dbReference type="AlphaFoldDB" id="A0A545ALC6"/>
<evidence type="ECO:0000259" key="3">
    <source>
        <dbReference type="PROSITE" id="PS50977"/>
    </source>
</evidence>
<dbReference type="Pfam" id="PF17920">
    <property type="entry name" value="TetR_C_16"/>
    <property type="match status" value="1"/>
</dbReference>